<accession>A0A5B8VX57</accession>
<keyword evidence="2" id="KW-0223">Dioxygenase</keyword>
<dbReference type="InterPro" id="IPR029068">
    <property type="entry name" value="Glyas_Bleomycin-R_OHBP_Dase"/>
</dbReference>
<sequence length="115" mass="13174">MKVKLLVIRTGDMQKLAKFYELLGFTFDYHKHGDSPYHYSATVGETVIEIYPLIKSQTEADKSLRLGFEIDNFDTIIELLKENNIVFAAQPVLTTFGLMSVVIDPDGRKIELYKK</sequence>
<feature type="domain" description="VOC" evidence="1">
    <location>
        <begin position="2"/>
        <end position="115"/>
    </location>
</feature>
<dbReference type="GO" id="GO:0051213">
    <property type="term" value="F:dioxygenase activity"/>
    <property type="evidence" value="ECO:0007669"/>
    <property type="project" value="UniProtKB-KW"/>
</dbReference>
<dbReference type="AlphaFoldDB" id="A0A5B8VX57"/>
<dbReference type="KEGG" id="mgk:FSB76_05915"/>
<dbReference type="InterPro" id="IPR037523">
    <property type="entry name" value="VOC_core"/>
</dbReference>
<dbReference type="SUPFAM" id="SSF54593">
    <property type="entry name" value="Glyoxalase/Bleomycin resistance protein/Dihydroxybiphenyl dioxygenase"/>
    <property type="match status" value="1"/>
</dbReference>
<evidence type="ECO:0000313" key="3">
    <source>
        <dbReference type="Proteomes" id="UP000321362"/>
    </source>
</evidence>
<reference evidence="2 3" key="1">
    <citation type="journal article" date="2013" name="J. Microbiol.">
        <title>Mucilaginibacter ginsenosidivorax sp. nov., with ginsenoside converting activity isolated from sediment.</title>
        <authorList>
            <person name="Kim J.K."/>
            <person name="Choi T.E."/>
            <person name="Liu Q.M."/>
            <person name="Park H.Y."/>
            <person name="Yi T.H."/>
            <person name="Yoon M.H."/>
            <person name="Kim S.C."/>
            <person name="Im W.T."/>
        </authorList>
    </citation>
    <scope>NUCLEOTIDE SEQUENCE [LARGE SCALE GENOMIC DNA]</scope>
    <source>
        <strain evidence="2 3">KHI28</strain>
    </source>
</reference>
<dbReference type="Gene3D" id="3.10.180.10">
    <property type="entry name" value="2,3-Dihydroxybiphenyl 1,2-Dioxygenase, domain 1"/>
    <property type="match status" value="1"/>
</dbReference>
<evidence type="ECO:0000259" key="1">
    <source>
        <dbReference type="PROSITE" id="PS51819"/>
    </source>
</evidence>
<proteinExistence type="predicted"/>
<name>A0A5B8VX57_9SPHI</name>
<keyword evidence="3" id="KW-1185">Reference proteome</keyword>
<dbReference type="PROSITE" id="PS51819">
    <property type="entry name" value="VOC"/>
    <property type="match status" value="1"/>
</dbReference>
<dbReference type="RefSeq" id="WP_147052645.1">
    <property type="nucleotide sequence ID" value="NZ_CP042437.1"/>
</dbReference>
<dbReference type="InterPro" id="IPR004360">
    <property type="entry name" value="Glyas_Fos-R_dOase_dom"/>
</dbReference>
<dbReference type="EMBL" id="CP042437">
    <property type="protein sequence ID" value="QEC75502.1"/>
    <property type="molecule type" value="Genomic_DNA"/>
</dbReference>
<evidence type="ECO:0000313" key="2">
    <source>
        <dbReference type="EMBL" id="QEC75502.1"/>
    </source>
</evidence>
<dbReference type="Pfam" id="PF00903">
    <property type="entry name" value="Glyoxalase"/>
    <property type="match status" value="1"/>
</dbReference>
<gene>
    <name evidence="2" type="ORF">FSB76_05915</name>
</gene>
<organism evidence="2 3">
    <name type="scientific">Mucilaginibacter ginsenosidivorax</name>
    <dbReference type="NCBI Taxonomy" id="862126"/>
    <lineage>
        <taxon>Bacteria</taxon>
        <taxon>Pseudomonadati</taxon>
        <taxon>Bacteroidota</taxon>
        <taxon>Sphingobacteriia</taxon>
        <taxon>Sphingobacteriales</taxon>
        <taxon>Sphingobacteriaceae</taxon>
        <taxon>Mucilaginibacter</taxon>
    </lineage>
</organism>
<protein>
    <submittedName>
        <fullName evidence="2">Glyoxalase/bleomycin resistance/extradiol dioxygenase family protein</fullName>
    </submittedName>
</protein>
<keyword evidence="2" id="KW-0560">Oxidoreductase</keyword>
<dbReference type="Proteomes" id="UP000321362">
    <property type="component" value="Chromosome"/>
</dbReference>
<dbReference type="OrthoDB" id="5186830at2"/>